<comment type="caution">
    <text evidence="7">The sequence shown here is derived from an EMBL/GenBank/DDBJ whole genome shotgun (WGS) entry which is preliminary data.</text>
</comment>
<sequence length="166" mass="18212">MAHHRRDRVYNSIYNTEPSPGTTARCKGWTVPRICGLKSKTVLACRGLIEHKSVRVGQRRHASEVNHLETYMSFVHWGCVSNEKLAALKADLAGRSHKLISGYTNLKEEDQARVSAAIDAGHIAPGDVSGQPVNVLPIPAGPDIEQNRIGAEAMLNMVLETDHRLA</sequence>
<proteinExistence type="predicted"/>
<dbReference type="Proteomes" id="UP001221142">
    <property type="component" value="Unassembled WGS sequence"/>
</dbReference>
<keyword evidence="2" id="KW-0479">Metal-binding</keyword>
<evidence type="ECO:0000313" key="8">
    <source>
        <dbReference type="Proteomes" id="UP001221142"/>
    </source>
</evidence>
<keyword evidence="4" id="KW-0862">Zinc</keyword>
<reference evidence="7" key="1">
    <citation type="submission" date="2023-03" db="EMBL/GenBank/DDBJ databases">
        <title>Massive genome expansion in bonnet fungi (Mycena s.s.) driven by repeated elements and novel gene families across ecological guilds.</title>
        <authorList>
            <consortium name="Lawrence Berkeley National Laboratory"/>
            <person name="Harder C.B."/>
            <person name="Miyauchi S."/>
            <person name="Viragh M."/>
            <person name="Kuo A."/>
            <person name="Thoen E."/>
            <person name="Andreopoulos B."/>
            <person name="Lu D."/>
            <person name="Skrede I."/>
            <person name="Drula E."/>
            <person name="Henrissat B."/>
            <person name="Morin E."/>
            <person name="Kohler A."/>
            <person name="Barry K."/>
            <person name="LaButti K."/>
            <person name="Morin E."/>
            <person name="Salamov A."/>
            <person name="Lipzen A."/>
            <person name="Mereny Z."/>
            <person name="Hegedus B."/>
            <person name="Baldrian P."/>
            <person name="Stursova M."/>
            <person name="Weitz H."/>
            <person name="Taylor A."/>
            <person name="Grigoriev I.V."/>
            <person name="Nagy L.G."/>
            <person name="Martin F."/>
            <person name="Kauserud H."/>
        </authorList>
    </citation>
    <scope>NUCLEOTIDE SEQUENCE</scope>
    <source>
        <strain evidence="7">9284</strain>
    </source>
</reference>
<evidence type="ECO:0000259" key="6">
    <source>
        <dbReference type="Pfam" id="PF00645"/>
    </source>
</evidence>
<keyword evidence="3" id="KW-0863">Zinc-finger</keyword>
<dbReference type="EMBL" id="JARKIF010000009">
    <property type="protein sequence ID" value="KAJ7630557.1"/>
    <property type="molecule type" value="Genomic_DNA"/>
</dbReference>
<dbReference type="AlphaFoldDB" id="A0AAD7BU40"/>
<organism evidence="7 8">
    <name type="scientific">Roridomyces roridus</name>
    <dbReference type="NCBI Taxonomy" id="1738132"/>
    <lineage>
        <taxon>Eukaryota</taxon>
        <taxon>Fungi</taxon>
        <taxon>Dikarya</taxon>
        <taxon>Basidiomycota</taxon>
        <taxon>Agaricomycotina</taxon>
        <taxon>Agaricomycetes</taxon>
        <taxon>Agaricomycetidae</taxon>
        <taxon>Agaricales</taxon>
        <taxon>Marasmiineae</taxon>
        <taxon>Mycenaceae</taxon>
        <taxon>Roridomyces</taxon>
    </lineage>
</organism>
<evidence type="ECO:0000256" key="4">
    <source>
        <dbReference type="ARBA" id="ARBA00022833"/>
    </source>
</evidence>
<dbReference type="GO" id="GO:0008270">
    <property type="term" value="F:zinc ion binding"/>
    <property type="evidence" value="ECO:0007669"/>
    <property type="project" value="UniProtKB-KW"/>
</dbReference>
<name>A0AAD7BU40_9AGAR</name>
<dbReference type="GO" id="GO:0005634">
    <property type="term" value="C:nucleus"/>
    <property type="evidence" value="ECO:0007669"/>
    <property type="project" value="UniProtKB-SubCell"/>
</dbReference>
<evidence type="ECO:0000256" key="2">
    <source>
        <dbReference type="ARBA" id="ARBA00022723"/>
    </source>
</evidence>
<dbReference type="Pfam" id="PF00645">
    <property type="entry name" value="zf-PARP"/>
    <property type="match status" value="1"/>
</dbReference>
<dbReference type="GO" id="GO:0003677">
    <property type="term" value="F:DNA binding"/>
    <property type="evidence" value="ECO:0007669"/>
    <property type="project" value="InterPro"/>
</dbReference>
<dbReference type="InterPro" id="IPR001510">
    <property type="entry name" value="Znf_PARP"/>
</dbReference>
<evidence type="ECO:0000256" key="3">
    <source>
        <dbReference type="ARBA" id="ARBA00022771"/>
    </source>
</evidence>
<evidence type="ECO:0000313" key="7">
    <source>
        <dbReference type="EMBL" id="KAJ7630557.1"/>
    </source>
</evidence>
<keyword evidence="5" id="KW-0539">Nucleus</keyword>
<gene>
    <name evidence="7" type="ORF">FB45DRAFT_915878</name>
</gene>
<dbReference type="Gene3D" id="3.30.1740.10">
    <property type="entry name" value="Zinc finger, PARP-type"/>
    <property type="match status" value="1"/>
</dbReference>
<feature type="domain" description="PARP-type" evidence="6">
    <location>
        <begin position="45"/>
        <end position="118"/>
    </location>
</feature>
<comment type="subcellular location">
    <subcellularLocation>
        <location evidence="1">Nucleus</location>
    </subcellularLocation>
</comment>
<protein>
    <recommendedName>
        <fullName evidence="6">PARP-type domain-containing protein</fullName>
    </recommendedName>
</protein>
<dbReference type="InterPro" id="IPR036957">
    <property type="entry name" value="Znf_PARP_sf"/>
</dbReference>
<evidence type="ECO:0000256" key="5">
    <source>
        <dbReference type="ARBA" id="ARBA00023242"/>
    </source>
</evidence>
<keyword evidence="8" id="KW-1185">Reference proteome</keyword>
<evidence type="ECO:0000256" key="1">
    <source>
        <dbReference type="ARBA" id="ARBA00004123"/>
    </source>
</evidence>
<accession>A0AAD7BU40</accession>
<dbReference type="SUPFAM" id="SSF57716">
    <property type="entry name" value="Glucocorticoid receptor-like (DNA-binding domain)"/>
    <property type="match status" value="1"/>
</dbReference>